<comment type="caution">
    <text evidence="1">The sequence shown here is derived from an EMBL/GenBank/DDBJ whole genome shotgun (WGS) entry which is preliminary data.</text>
</comment>
<name>A0A4R0JFI0_9ACTN</name>
<dbReference type="OrthoDB" id="9804685at2"/>
<reference evidence="1 2" key="1">
    <citation type="submission" date="2019-02" db="EMBL/GenBank/DDBJ databases">
        <title>Kribbella capetownensis sp. nov. and Kribbella speibonae sp. nov., isolated from soil.</title>
        <authorList>
            <person name="Curtis S.M."/>
            <person name="Norton I."/>
            <person name="Everest G.J."/>
            <person name="Meyers P.R."/>
        </authorList>
    </citation>
    <scope>NUCLEOTIDE SEQUENCE [LARGE SCALE GENOMIC DNA]</scope>
    <source>
        <strain evidence="1 2">YM53</strain>
    </source>
</reference>
<accession>A0A4R0JFI0</accession>
<dbReference type="Proteomes" id="UP000293342">
    <property type="component" value="Unassembled WGS sequence"/>
</dbReference>
<evidence type="ECO:0000313" key="1">
    <source>
        <dbReference type="EMBL" id="TCC44897.1"/>
    </source>
</evidence>
<dbReference type="RefSeq" id="WP_131517203.1">
    <property type="nucleotide sequence ID" value="NZ_SJKD01000008.1"/>
</dbReference>
<evidence type="ECO:0000313" key="2">
    <source>
        <dbReference type="Proteomes" id="UP000293342"/>
    </source>
</evidence>
<gene>
    <name evidence="1" type="ORF">E0H75_30690</name>
</gene>
<protein>
    <recommendedName>
        <fullName evidence="3">PRC-barrel domain containing protein</fullName>
    </recommendedName>
</protein>
<proteinExistence type="predicted"/>
<keyword evidence="2" id="KW-1185">Reference proteome</keyword>
<organism evidence="1 2">
    <name type="scientific">Kribbella capetownensis</name>
    <dbReference type="NCBI Taxonomy" id="1572659"/>
    <lineage>
        <taxon>Bacteria</taxon>
        <taxon>Bacillati</taxon>
        <taxon>Actinomycetota</taxon>
        <taxon>Actinomycetes</taxon>
        <taxon>Propionibacteriales</taxon>
        <taxon>Kribbellaceae</taxon>
        <taxon>Kribbella</taxon>
    </lineage>
</organism>
<dbReference type="AlphaFoldDB" id="A0A4R0JFI0"/>
<dbReference type="EMBL" id="SJKD01000008">
    <property type="protein sequence ID" value="TCC44897.1"/>
    <property type="molecule type" value="Genomic_DNA"/>
</dbReference>
<sequence length="113" mass="12797">MRLNDLLGWRVIDGAGTTIGGVADVRLVQDGPVLASMQSALRVDGLIVVEHHTTRLFGYERHVGPALLRWLVHRRLGEVWYLPWNEVDDLTDGTVTTGTHRADLKRHEEMARY</sequence>
<evidence type="ECO:0008006" key="3">
    <source>
        <dbReference type="Google" id="ProtNLM"/>
    </source>
</evidence>